<comment type="caution">
    <text evidence="2">The sequence shown here is derived from an EMBL/GenBank/DDBJ whole genome shotgun (WGS) entry which is preliminary data.</text>
</comment>
<protein>
    <submittedName>
        <fullName evidence="2">Uncharacterized protein</fullName>
    </submittedName>
</protein>
<organism evidence="2 3">
    <name type="scientific">Solirubrobacter pauli</name>
    <dbReference type="NCBI Taxonomy" id="166793"/>
    <lineage>
        <taxon>Bacteria</taxon>
        <taxon>Bacillati</taxon>
        <taxon>Actinomycetota</taxon>
        <taxon>Thermoleophilia</taxon>
        <taxon>Solirubrobacterales</taxon>
        <taxon>Solirubrobacteraceae</taxon>
        <taxon>Solirubrobacter</taxon>
    </lineage>
</organism>
<evidence type="ECO:0000313" key="2">
    <source>
        <dbReference type="EMBL" id="RKQ87412.1"/>
    </source>
</evidence>
<dbReference type="AlphaFoldDB" id="A0A660L3H6"/>
<reference evidence="2 3" key="1">
    <citation type="submission" date="2018-10" db="EMBL/GenBank/DDBJ databases">
        <title>Genomic Encyclopedia of Archaeal and Bacterial Type Strains, Phase II (KMG-II): from individual species to whole genera.</title>
        <authorList>
            <person name="Goeker M."/>
        </authorList>
    </citation>
    <scope>NUCLEOTIDE SEQUENCE [LARGE SCALE GENOMIC DNA]</scope>
    <source>
        <strain evidence="2 3">DSM 14954</strain>
    </source>
</reference>
<keyword evidence="3" id="KW-1185">Reference proteome</keyword>
<gene>
    <name evidence="2" type="ORF">C8N24_5433</name>
</gene>
<proteinExistence type="predicted"/>
<sequence length="81" mass="8990">MSSCERWASPSWSVRSRDEADAERERFPGSPTIRVDGVDLFPTDEPPGLTCRIYMVDGRFSPVPGLDALRDALAEARHGRA</sequence>
<feature type="region of interest" description="Disordered" evidence="1">
    <location>
        <begin position="1"/>
        <end position="31"/>
    </location>
</feature>
<feature type="compositionally biased region" description="Basic and acidic residues" evidence="1">
    <location>
        <begin position="15"/>
        <end position="27"/>
    </location>
</feature>
<name>A0A660L3H6_9ACTN</name>
<dbReference type="EMBL" id="RBIL01000002">
    <property type="protein sequence ID" value="RKQ87412.1"/>
    <property type="molecule type" value="Genomic_DNA"/>
</dbReference>
<dbReference type="Proteomes" id="UP000278962">
    <property type="component" value="Unassembled WGS sequence"/>
</dbReference>
<evidence type="ECO:0000256" key="1">
    <source>
        <dbReference type="SAM" id="MobiDB-lite"/>
    </source>
</evidence>
<accession>A0A660L3H6</accession>
<evidence type="ECO:0000313" key="3">
    <source>
        <dbReference type="Proteomes" id="UP000278962"/>
    </source>
</evidence>